<keyword evidence="7 13" id="KW-0418">Kinase</keyword>
<dbReference type="GO" id="GO:0005524">
    <property type="term" value="F:ATP binding"/>
    <property type="evidence" value="ECO:0007669"/>
    <property type="project" value="UniProtKB-UniRule"/>
</dbReference>
<protein>
    <recommendedName>
        <fullName evidence="1">non-specific serine/threonine protein kinase</fullName>
        <ecNumber evidence="1">2.7.11.1</ecNumber>
    </recommendedName>
</protein>
<dbReference type="SUPFAM" id="SSF82171">
    <property type="entry name" value="DPP6 N-terminal domain-like"/>
    <property type="match status" value="1"/>
</dbReference>
<evidence type="ECO:0000256" key="2">
    <source>
        <dbReference type="ARBA" id="ARBA00022527"/>
    </source>
</evidence>
<dbReference type="GO" id="GO:0004674">
    <property type="term" value="F:protein serine/threonine kinase activity"/>
    <property type="evidence" value="ECO:0007669"/>
    <property type="project" value="UniProtKB-KW"/>
</dbReference>
<reference evidence="13 14" key="1">
    <citation type="submission" date="2019-08" db="EMBL/GenBank/DDBJ databases">
        <title>Complete genome sequence of Candidatus Uab amorphum.</title>
        <authorList>
            <person name="Shiratori T."/>
            <person name="Suzuki S."/>
            <person name="Kakizawa Y."/>
            <person name="Ishida K."/>
        </authorList>
    </citation>
    <scope>NUCLEOTIDE SEQUENCE [LARGE SCALE GENOMIC DNA]</scope>
    <source>
        <strain evidence="13 14">SRT547</strain>
    </source>
</reference>
<evidence type="ECO:0000256" key="10">
    <source>
        <dbReference type="PROSITE-ProRule" id="PRU10141"/>
    </source>
</evidence>
<dbReference type="PROSITE" id="PS00108">
    <property type="entry name" value="PROTEIN_KINASE_ST"/>
    <property type="match status" value="1"/>
</dbReference>
<keyword evidence="4" id="KW-0808">Transferase</keyword>
<accession>A0A5S9ISB0</accession>
<keyword evidence="8 10" id="KW-0067">ATP-binding</keyword>
<dbReference type="PROSITE" id="PS50082">
    <property type="entry name" value="WD_REPEATS_2"/>
    <property type="match status" value="2"/>
</dbReference>
<dbReference type="SUPFAM" id="SSF50998">
    <property type="entry name" value="Quinoprotein alcohol dehydrogenase-like"/>
    <property type="match status" value="2"/>
</dbReference>
<feature type="repeat" description="WD" evidence="9">
    <location>
        <begin position="908"/>
        <end position="949"/>
    </location>
</feature>
<dbReference type="Pfam" id="PF00069">
    <property type="entry name" value="Pkinase"/>
    <property type="match status" value="1"/>
</dbReference>
<keyword evidence="11" id="KW-0812">Transmembrane</keyword>
<dbReference type="PANTHER" id="PTHR44019:SF8">
    <property type="entry name" value="POC1 CENTRIOLAR PROTEIN HOMOLOG"/>
    <property type="match status" value="1"/>
</dbReference>
<dbReference type="SMART" id="SM00220">
    <property type="entry name" value="S_TKc"/>
    <property type="match status" value="1"/>
</dbReference>
<dbReference type="PROSITE" id="PS50011">
    <property type="entry name" value="PROTEIN_KINASE_DOM"/>
    <property type="match status" value="1"/>
</dbReference>
<evidence type="ECO:0000256" key="4">
    <source>
        <dbReference type="ARBA" id="ARBA00022679"/>
    </source>
</evidence>
<dbReference type="Gene3D" id="1.10.510.10">
    <property type="entry name" value="Transferase(Phosphotransferase) domain 1"/>
    <property type="match status" value="1"/>
</dbReference>
<dbReference type="CDD" id="cd14014">
    <property type="entry name" value="STKc_PknB_like"/>
    <property type="match status" value="1"/>
</dbReference>
<dbReference type="EC" id="2.7.11.1" evidence="1"/>
<evidence type="ECO:0000256" key="1">
    <source>
        <dbReference type="ARBA" id="ARBA00012513"/>
    </source>
</evidence>
<dbReference type="InterPro" id="IPR011047">
    <property type="entry name" value="Quinoprotein_ADH-like_sf"/>
</dbReference>
<evidence type="ECO:0000256" key="3">
    <source>
        <dbReference type="ARBA" id="ARBA00022574"/>
    </source>
</evidence>
<dbReference type="Gene3D" id="3.30.200.20">
    <property type="entry name" value="Phosphorylase Kinase, domain 1"/>
    <property type="match status" value="1"/>
</dbReference>
<dbReference type="InterPro" id="IPR011009">
    <property type="entry name" value="Kinase-like_dom_sf"/>
</dbReference>
<keyword evidence="5" id="KW-0677">Repeat</keyword>
<sequence>MMIESIPETNPLRVNVRTSSEERSLKPGDMLSHFEIISKIGAGGMGVIYLARDMQTDRKVALKLILNDQQASVSQKQRFLQEIKALARLQHPNIVQFISFDDTPVEYYAMEYIEGETIDSLIGKNDWSQIAKIFEQIFMAVAEIHKREIVHRDLKPSNVMIDRYHQPKIMDFGLAKMTTNSAYVTRSGNIVGSLAYMSPEQAAGIEVTGRSDVYSLGATLYHILTGRPPFQGENIFAQVNNTEPVEPRTLNSEIPVELEAICLKCMEKSPRYRYASAEDAATDLGNFNKNLPIKAKPSSTMIRVRKFFMRNKLACSVVSGLVLFILCLISWHIYSLYHEQEIAIAAKNQEEEAKQKAQHQATEAKLLLAKISLAQGKRFAKKGLWRDCGALSANSLTFLQGLTGKKIEKARQEGTKWLQRSSHNYRRLWTAGDIHRGLSKVIYSPDGKTLYGIDHDRHLVSVYNSETGEHIEDTMPHTTHINSIAFSRDGKWFVAADALGNISVRNNEEGSIKKWKAHKQQIHTLSFHPQSKILSSISSSGNVKLWNVEQQKLVKSWGGHSEKTFCVAFHPQGKLLATVSKTEIKIWDWRNQKLIVGDSSLEFYRGACVIFSPDGKLMAAIADGSLHVWDISQQKLNLCFKDRFRYRRHGKTHTYQSRRLGCFSEDSKMIISAHQMQPHAFDAYTGKKLYTFEDTCKSIKSVALAPNGKEVVFSTYYVNKWRLKENGPKTDILPHKSIIERFIFSADEKVLASIGFLGRAILWDVKTGKKLVCFEKCNSEFPAYFLDNDTFVFMPKEKNLEKEKCVIRHWSISKKEFVKEEWLDFNGYFPRDIVVDGNKIAFSFVIYEKRNQRVGFCVYDRHTKTYEEYPVLDRSSYLAMKKNRVAVGYFRKDDIQVWDTKAKKITHTFKHSTGVKHILFDNSAQRLISANANGEIKVWGIPESKLLYTIDKKFQDIHSLSLLDGNLVVSAGEVFVWNLVKNREVYTIDRYHYERATLGGRYLATQKDRRLIELWDTSLDKRKHYQEKVHNFFVMPDDDALVIPPVKYGTHLYDLKKQAFVRKVTDRSIHYGAIPTSSKFYMFDGGDIVSYEIGTSKKTDIAKHIRATTFSFSQYGNFFAYIGSDSNRIVVWDLEKQQFKDIEYTDNLKDVVLSASGNMVAAKTMTNKIVVWDMSTQEKLFVIHDQFWKHNGQANFSNDGSILAYKSMDNKIHVWNTIIQKRLCVIDRDVSYTVIHPSNQFLVLPNDGRIEVWNIQTAKMVYEMLNSEKRTTRLTFNKNGDKLFFTYEGKLAMMGFSSHVLGEMANMSIRRDISEEEIQKWLRNNPQELSKKLFNYEVSDTLELQTYTSKKIW</sequence>
<dbReference type="SUPFAM" id="SSF56112">
    <property type="entry name" value="Protein kinase-like (PK-like)"/>
    <property type="match status" value="1"/>
</dbReference>
<dbReference type="FunFam" id="1.10.510.10:FF:000021">
    <property type="entry name" value="Serine/threonine protein kinase"/>
    <property type="match status" value="1"/>
</dbReference>
<evidence type="ECO:0000313" key="13">
    <source>
        <dbReference type="EMBL" id="BBM87233.1"/>
    </source>
</evidence>
<evidence type="ECO:0000256" key="6">
    <source>
        <dbReference type="ARBA" id="ARBA00022741"/>
    </source>
</evidence>
<dbReference type="Gene3D" id="2.130.10.10">
    <property type="entry name" value="YVTN repeat-like/Quinoprotein amine dehydrogenase"/>
    <property type="match status" value="4"/>
</dbReference>
<dbReference type="Pfam" id="PF00400">
    <property type="entry name" value="WD40"/>
    <property type="match status" value="5"/>
</dbReference>
<dbReference type="RefSeq" id="WP_151971259.1">
    <property type="nucleotide sequence ID" value="NZ_AP019860.1"/>
</dbReference>
<keyword evidence="14" id="KW-1185">Reference proteome</keyword>
<evidence type="ECO:0000259" key="12">
    <source>
        <dbReference type="PROSITE" id="PS50011"/>
    </source>
</evidence>
<evidence type="ECO:0000256" key="5">
    <source>
        <dbReference type="ARBA" id="ARBA00022737"/>
    </source>
</evidence>
<dbReference type="PROSITE" id="PS00107">
    <property type="entry name" value="PROTEIN_KINASE_ATP"/>
    <property type="match status" value="1"/>
</dbReference>
<keyword evidence="11" id="KW-0472">Membrane</keyword>
<name>A0A5S9ISB0_UABAM</name>
<feature type="transmembrane region" description="Helical" evidence="11">
    <location>
        <begin position="313"/>
        <end position="334"/>
    </location>
</feature>
<evidence type="ECO:0000256" key="8">
    <source>
        <dbReference type="ARBA" id="ARBA00022840"/>
    </source>
</evidence>
<dbReference type="InterPro" id="IPR017441">
    <property type="entry name" value="Protein_kinase_ATP_BS"/>
</dbReference>
<dbReference type="InterPro" id="IPR050505">
    <property type="entry name" value="WDR55/POC1"/>
</dbReference>
<evidence type="ECO:0000256" key="11">
    <source>
        <dbReference type="SAM" id="Phobius"/>
    </source>
</evidence>
<evidence type="ECO:0000313" key="14">
    <source>
        <dbReference type="Proteomes" id="UP000326354"/>
    </source>
</evidence>
<keyword evidence="2" id="KW-0723">Serine/threonine-protein kinase</keyword>
<dbReference type="InterPro" id="IPR015943">
    <property type="entry name" value="WD40/YVTN_repeat-like_dom_sf"/>
</dbReference>
<evidence type="ECO:0000256" key="9">
    <source>
        <dbReference type="PROSITE-ProRule" id="PRU00221"/>
    </source>
</evidence>
<keyword evidence="3 9" id="KW-0853">WD repeat</keyword>
<gene>
    <name evidence="13" type="ORF">UABAM_05636</name>
</gene>
<dbReference type="InterPro" id="IPR000719">
    <property type="entry name" value="Prot_kinase_dom"/>
</dbReference>
<evidence type="ECO:0000256" key="7">
    <source>
        <dbReference type="ARBA" id="ARBA00022777"/>
    </source>
</evidence>
<dbReference type="InterPro" id="IPR001680">
    <property type="entry name" value="WD40_rpt"/>
</dbReference>
<dbReference type="Proteomes" id="UP000326354">
    <property type="component" value="Chromosome"/>
</dbReference>
<dbReference type="OrthoDB" id="500858at2"/>
<feature type="domain" description="Protein kinase" evidence="12">
    <location>
        <begin position="34"/>
        <end position="291"/>
    </location>
</feature>
<dbReference type="EMBL" id="AP019860">
    <property type="protein sequence ID" value="BBM87233.1"/>
    <property type="molecule type" value="Genomic_DNA"/>
</dbReference>
<dbReference type="PANTHER" id="PTHR44019">
    <property type="entry name" value="WD REPEAT-CONTAINING PROTEIN 55"/>
    <property type="match status" value="1"/>
</dbReference>
<dbReference type="KEGG" id="uam:UABAM_05636"/>
<feature type="binding site" evidence="10">
    <location>
        <position position="63"/>
    </location>
    <ligand>
        <name>ATP</name>
        <dbReference type="ChEBI" id="CHEBI:30616"/>
    </ligand>
</feature>
<dbReference type="SMART" id="SM00320">
    <property type="entry name" value="WD40"/>
    <property type="match status" value="11"/>
</dbReference>
<keyword evidence="11" id="KW-1133">Transmembrane helix</keyword>
<dbReference type="PROSITE" id="PS50294">
    <property type="entry name" value="WD_REPEATS_REGION"/>
    <property type="match status" value="1"/>
</dbReference>
<organism evidence="13 14">
    <name type="scientific">Uabimicrobium amorphum</name>
    <dbReference type="NCBI Taxonomy" id="2596890"/>
    <lineage>
        <taxon>Bacteria</taxon>
        <taxon>Pseudomonadati</taxon>
        <taxon>Planctomycetota</taxon>
        <taxon>Candidatus Uabimicrobiia</taxon>
        <taxon>Candidatus Uabimicrobiales</taxon>
        <taxon>Candidatus Uabimicrobiaceae</taxon>
        <taxon>Candidatus Uabimicrobium</taxon>
    </lineage>
</organism>
<proteinExistence type="predicted"/>
<feature type="repeat" description="WD" evidence="9">
    <location>
        <begin position="515"/>
        <end position="556"/>
    </location>
</feature>
<keyword evidence="6 10" id="KW-0547">Nucleotide-binding</keyword>
<dbReference type="InterPro" id="IPR008271">
    <property type="entry name" value="Ser/Thr_kinase_AS"/>
</dbReference>